<sequence length="413" mass="44566">MTQPGRAPLLLPQIALFCAAVAMLLLYSGGWALPLFGEKADESAAGFMRVAYLPAYAAGFLLIALNPRNLLRVLVRQPLLIVLMLIVIGSTFWSIAPDVTTRRAFAVTCTTLGGLALAARYKWAELAEVVGATFVVLIVASFIVCLAVPSIGVMTELFPGAWRGLWMEKNGLGGLMALGFCLLSAAALLNPQRAKLWWPFAGLALVLVLMSTSKTSLASLLVGAAALVFVLIARRSPAASAAITWTGVTGVLLVAGFLLVASDVFFAILGKDATLTGRTEIWSAAMRQIELRPWTGYGYAAVWDNKSGWGPFAWISKDAGFQAHHAHNSWIEQWLGMGIIGLAAWGLFYLQTLTLAIIAVFRERGALLVFPFLVVYTLVSLTESIAVVYNDFRWALFVTFAAKLAFSDRQQAS</sequence>
<dbReference type="AlphaFoldDB" id="A0A0P0NY51"/>
<dbReference type="Proteomes" id="UP000056905">
    <property type="component" value="Chromosome"/>
</dbReference>
<feature type="transmembrane region" description="Helical" evidence="5">
    <location>
        <begin position="334"/>
        <end position="361"/>
    </location>
</feature>
<evidence type="ECO:0000259" key="6">
    <source>
        <dbReference type="Pfam" id="PF04932"/>
    </source>
</evidence>
<dbReference type="STRING" id="69395.AQ619_06500"/>
<feature type="transmembrane region" description="Helical" evidence="5">
    <location>
        <begin position="171"/>
        <end position="189"/>
    </location>
</feature>
<dbReference type="InterPro" id="IPR051533">
    <property type="entry name" value="WaaL-like"/>
</dbReference>
<feature type="transmembrane region" description="Helical" evidence="5">
    <location>
        <begin position="78"/>
        <end position="96"/>
    </location>
</feature>
<dbReference type="PANTHER" id="PTHR37422">
    <property type="entry name" value="TEICHURONIC ACID BIOSYNTHESIS PROTEIN TUAE"/>
    <property type="match status" value="1"/>
</dbReference>
<evidence type="ECO:0000313" key="8">
    <source>
        <dbReference type="Proteomes" id="UP000056905"/>
    </source>
</evidence>
<keyword evidence="2 5" id="KW-0812">Transmembrane</keyword>
<keyword evidence="8" id="KW-1185">Reference proteome</keyword>
<evidence type="ECO:0000256" key="1">
    <source>
        <dbReference type="ARBA" id="ARBA00004141"/>
    </source>
</evidence>
<keyword evidence="4 5" id="KW-0472">Membrane</keyword>
<feature type="transmembrane region" description="Helical" evidence="5">
    <location>
        <begin position="126"/>
        <end position="151"/>
    </location>
</feature>
<feature type="transmembrane region" description="Helical" evidence="5">
    <location>
        <begin position="7"/>
        <end position="27"/>
    </location>
</feature>
<feature type="domain" description="O-antigen ligase-related" evidence="6">
    <location>
        <begin position="201"/>
        <end position="345"/>
    </location>
</feature>
<feature type="transmembrane region" description="Helical" evidence="5">
    <location>
        <begin position="217"/>
        <end position="233"/>
    </location>
</feature>
<organism evidence="7 8">
    <name type="scientific">Caulobacter henricii</name>
    <dbReference type="NCBI Taxonomy" id="69395"/>
    <lineage>
        <taxon>Bacteria</taxon>
        <taxon>Pseudomonadati</taxon>
        <taxon>Pseudomonadota</taxon>
        <taxon>Alphaproteobacteria</taxon>
        <taxon>Caulobacterales</taxon>
        <taxon>Caulobacteraceae</taxon>
        <taxon>Caulobacter</taxon>
    </lineage>
</organism>
<evidence type="ECO:0000256" key="3">
    <source>
        <dbReference type="ARBA" id="ARBA00022989"/>
    </source>
</evidence>
<name>A0A0P0NY51_9CAUL</name>
<evidence type="ECO:0000256" key="5">
    <source>
        <dbReference type="SAM" id="Phobius"/>
    </source>
</evidence>
<gene>
    <name evidence="7" type="ORF">AQ619_06500</name>
</gene>
<dbReference type="InterPro" id="IPR007016">
    <property type="entry name" value="O-antigen_ligase-rel_domated"/>
</dbReference>
<accession>A0A0P0NY51</accession>
<protein>
    <submittedName>
        <fullName evidence="7">O-antigen polymerase</fullName>
    </submittedName>
</protein>
<feature type="transmembrane region" description="Helical" evidence="5">
    <location>
        <begin position="47"/>
        <end position="66"/>
    </location>
</feature>
<evidence type="ECO:0000256" key="4">
    <source>
        <dbReference type="ARBA" id="ARBA00023136"/>
    </source>
</evidence>
<feature type="transmembrane region" description="Helical" evidence="5">
    <location>
        <begin position="102"/>
        <end position="119"/>
    </location>
</feature>
<comment type="subcellular location">
    <subcellularLocation>
        <location evidence="1">Membrane</location>
        <topology evidence="1">Multi-pass membrane protein</topology>
    </subcellularLocation>
</comment>
<feature type="transmembrane region" description="Helical" evidence="5">
    <location>
        <begin position="368"/>
        <end position="389"/>
    </location>
</feature>
<feature type="transmembrane region" description="Helical" evidence="5">
    <location>
        <begin position="245"/>
        <end position="269"/>
    </location>
</feature>
<evidence type="ECO:0000256" key="2">
    <source>
        <dbReference type="ARBA" id="ARBA00022692"/>
    </source>
</evidence>
<feature type="transmembrane region" description="Helical" evidence="5">
    <location>
        <begin position="196"/>
        <end position="211"/>
    </location>
</feature>
<dbReference type="EMBL" id="CP013002">
    <property type="protein sequence ID" value="ALL13031.1"/>
    <property type="molecule type" value="Genomic_DNA"/>
</dbReference>
<proteinExistence type="predicted"/>
<keyword evidence="3 5" id="KW-1133">Transmembrane helix</keyword>
<dbReference type="PANTHER" id="PTHR37422:SF17">
    <property type="entry name" value="O-ANTIGEN LIGASE"/>
    <property type="match status" value="1"/>
</dbReference>
<evidence type="ECO:0000313" key="7">
    <source>
        <dbReference type="EMBL" id="ALL13031.1"/>
    </source>
</evidence>
<dbReference type="Pfam" id="PF04932">
    <property type="entry name" value="Wzy_C"/>
    <property type="match status" value="1"/>
</dbReference>
<dbReference type="KEGG" id="chq:AQ619_06500"/>
<reference evidence="7 8" key="1">
    <citation type="submission" date="2015-10" db="EMBL/GenBank/DDBJ databases">
        <title>Conservation of the essential genome among Caulobacter and Brevundimonas species.</title>
        <authorList>
            <person name="Scott D."/>
            <person name="Ely B."/>
        </authorList>
    </citation>
    <scope>NUCLEOTIDE SEQUENCE [LARGE SCALE GENOMIC DNA]</scope>
    <source>
        <strain evidence="7 8">CB4</strain>
    </source>
</reference>
<dbReference type="GO" id="GO:0016020">
    <property type="term" value="C:membrane"/>
    <property type="evidence" value="ECO:0007669"/>
    <property type="project" value="UniProtKB-SubCell"/>
</dbReference>